<comment type="caution">
    <text evidence="1">The sequence shown here is derived from an EMBL/GenBank/DDBJ whole genome shotgun (WGS) entry which is preliminary data.</text>
</comment>
<evidence type="ECO:0008006" key="3">
    <source>
        <dbReference type="Google" id="ProtNLM"/>
    </source>
</evidence>
<dbReference type="Gene3D" id="1.25.40.10">
    <property type="entry name" value="Tetratricopeptide repeat domain"/>
    <property type="match status" value="2"/>
</dbReference>
<dbReference type="SUPFAM" id="SSF48452">
    <property type="entry name" value="TPR-like"/>
    <property type="match status" value="1"/>
</dbReference>
<evidence type="ECO:0000313" key="2">
    <source>
        <dbReference type="Proteomes" id="UP000252669"/>
    </source>
</evidence>
<name>A0A366MU31_9BACT</name>
<dbReference type="OrthoDB" id="5347221at2"/>
<dbReference type="EMBL" id="PDKB01000003">
    <property type="protein sequence ID" value="RBQ29766.1"/>
    <property type="molecule type" value="Genomic_DNA"/>
</dbReference>
<accession>A0A366MU31</accession>
<dbReference type="AlphaFoldDB" id="A0A366MU31"/>
<organism evidence="1 2">
    <name type="scientific">Aliarcobacter vitoriensis</name>
    <dbReference type="NCBI Taxonomy" id="2011099"/>
    <lineage>
        <taxon>Bacteria</taxon>
        <taxon>Pseudomonadati</taxon>
        <taxon>Campylobacterota</taxon>
        <taxon>Epsilonproteobacteria</taxon>
        <taxon>Campylobacterales</taxon>
        <taxon>Arcobacteraceae</taxon>
        <taxon>Aliarcobacter</taxon>
    </lineage>
</organism>
<sequence length="666" mass="78098">MKFLAIFFILFTLLNAKDKEFYYSFIDSNGKQISSKTKESIINTLNELENIKEIALDGKINEAFKRLVDLKDNNKISLLNSDILILYSELVLKNQSKKLLLDTSNELENAINSSVINQEDLLKAYLLLIDLKLSVNRVEDARYYAQTVIDVFDDEEAKAKGKIALGKIFKYQKDYPKASKTLFDILRNTKDKNIASIIGNELFDVYLLEGKKDEAKELMKQLLVTNPSFFSNDFILANQRVDLLLKLDMTLLAVDILKDLIKTSKKQDILEKAEFKLANIYMKLYDKTDLYLNLAKKLYKNIVDNYPKSEYFEASQIYFDEIKMRQRLISPNTIADKYNQNEAMQNKALLQELINNNIDKKFEQTVKIYKVYRDIPKDILQRFGFNNIDELLDISYIGLIKEYLENDDCSKLSTILKDVKYEIFKDLLNDNTIKNGLIKCISEAPSLENYTQLKNIFKDVQNLDIYFMLETMALSVDEIEDALYFSSKIEKANDKDILEKEFLYKYQVLKIKNDSIKFDKFFANTLQNRNLIDSNTQEPVIVDFYYDFYLYLLKENNQLEATKILKNLYDKQKDFKINVYSPFVESELSKIAKNEQKFEEAVNYLVEASQNVRNLKAEDEVKIYYDIVMLYDTLDNKEKKDEYLQKCKDVKIEDNLYKKMCLSLGQ</sequence>
<dbReference type="Proteomes" id="UP000252669">
    <property type="component" value="Unassembled WGS sequence"/>
</dbReference>
<gene>
    <name evidence="1" type="ORF">CRU91_02195</name>
</gene>
<keyword evidence="2" id="KW-1185">Reference proteome</keyword>
<reference evidence="1 2" key="1">
    <citation type="submission" date="2017-10" db="EMBL/GenBank/DDBJ databases">
        <title>Genomics of the genus Arcobacter.</title>
        <authorList>
            <person name="Perez-Cataluna A."/>
            <person name="Figueras M.J."/>
        </authorList>
    </citation>
    <scope>NUCLEOTIDE SEQUENCE [LARGE SCALE GENOMIC DNA]</scope>
    <source>
        <strain evidence="1 2">CECT 9230</strain>
    </source>
</reference>
<proteinExistence type="predicted"/>
<dbReference type="InterPro" id="IPR011990">
    <property type="entry name" value="TPR-like_helical_dom_sf"/>
</dbReference>
<evidence type="ECO:0000313" key="1">
    <source>
        <dbReference type="EMBL" id="RBQ29766.1"/>
    </source>
</evidence>
<protein>
    <recommendedName>
        <fullName evidence="3">Tetratricopeptide repeat protein</fullName>
    </recommendedName>
</protein>
<dbReference type="RefSeq" id="WP_113892954.1">
    <property type="nucleotide sequence ID" value="NZ_JANJGA010000004.1"/>
</dbReference>